<reference evidence="1 2" key="1">
    <citation type="submission" date="2022-03" db="EMBL/GenBank/DDBJ databases">
        <title>Plant growth promoting endophytes with ACC deaminase activity.</title>
        <authorList>
            <person name="Charles T."/>
            <person name="Van Dyk A."/>
            <person name="Cheng J."/>
            <person name="Heil J."/>
        </authorList>
    </citation>
    <scope>NUCLEOTIDE SEQUENCE [LARGE SCALE GENOMIC DNA]</scope>
    <source>
        <strain evidence="1 2">8R6</strain>
    </source>
</reference>
<dbReference type="InterPro" id="IPR050708">
    <property type="entry name" value="T6SS_VgrG/RHS"/>
</dbReference>
<dbReference type="Proteomes" id="UP001243713">
    <property type="component" value="Chromosome"/>
</dbReference>
<dbReference type="InterPro" id="IPR022385">
    <property type="entry name" value="Rhs_assc_core"/>
</dbReference>
<dbReference type="NCBIfam" id="TIGR03696">
    <property type="entry name" value="Rhs_assc_core"/>
    <property type="match status" value="1"/>
</dbReference>
<dbReference type="RefSeq" id="WP_280162980.1">
    <property type="nucleotide sequence ID" value="NZ_CP093428.1"/>
</dbReference>
<name>A0ABY8MVT6_9PSED</name>
<accession>A0ABY8MVT6</accession>
<organism evidence="1 2">
    <name type="scientific">Pseudomonas migulae</name>
    <dbReference type="NCBI Taxonomy" id="78543"/>
    <lineage>
        <taxon>Bacteria</taxon>
        <taxon>Pseudomonadati</taxon>
        <taxon>Pseudomonadota</taxon>
        <taxon>Gammaproteobacteria</taxon>
        <taxon>Pseudomonadales</taxon>
        <taxon>Pseudomonadaceae</taxon>
        <taxon>Pseudomonas</taxon>
    </lineage>
</organism>
<evidence type="ECO:0000313" key="2">
    <source>
        <dbReference type="Proteomes" id="UP001243713"/>
    </source>
</evidence>
<sequence>MDTQVTAMHRHTPKLIAIDPRGLALRSVDYYRADSGDMAEARVDYSTHDPAGRAVVQCDSRLFQDASAPANLVTIHGLSGTALCTLSVDAGLRVSLFGEAGQPVQTWDGRGSQRWMHYDNQLRLTALFEQMVEGEAICAERLTYAANDPVSTDHNQCGQLISHADLAGVLQFNDYGLTGTLLEQERRLADIAQSFSTHSRFNPAGDLLSRTDAQGNEQCFSQTVDGQLRAVDLRLNHTTQRLPMVGAITYNAHGQVEREVAGNGVITTLEYAAEDGRLQRLLSRLGQNEPLQDLRYSYDPVGNVLSIEDAALPIRYFANQRIEPVSDFWYDTLYRLIAATGWEAGSVRQGPSSAMTADPAMPGNYRQTYRYDAGHNLLELTHTGPQNPGHRLIADAHSNRCLPVREGIEPTEQDFRDSFDANGNLLKLQPGQTLRWDARNQLCEVRPVARDAENDSEHYVYAADGLRVRKVRSLQTNAQTNIIETLYLPGLEIRTHSGTGEVLHVIDVATGRGSVRVLHWEAGRPSEISNDQQRYSLTDHLGSSTLELDQHARLITQERFYPFGGTAWWNGATVQVSYKTVRYSGKEQDATGLYYYGFRYYVPWLQRWINPDPAGDIDGPNRFRFVHNNPVTLCDPTGMKPPTDEEMQANGEAAYNRMFSQGKKWIELRGAGESGLDAMQRLSKNNIEAILNELDIYEISQSKLASTIASLPSSDYTLVHFSESDFRDVDGSVEFHSLIKLQDAKKKVPASHTLSSEIRDFATNDFTFFSLETGAPQKTKSRFGNFRYRVSFEELRGLSHVQFSDVETPNYRAISFGGLAVLPWYKDLPGKRQYNQLNAEDKAVFSDFKIRSGFRVLEAKDLLFFGDDMLSGIGLRVAADVLSLSSTTREAIETQIASQPVETIGSLIYAMGRPQVLTAGMAAFKAPKLEHLQ</sequence>
<gene>
    <name evidence="1" type="ORF">MOQ58_04600</name>
</gene>
<proteinExistence type="predicted"/>
<dbReference type="Gene3D" id="2.180.10.10">
    <property type="entry name" value="RHS repeat-associated core"/>
    <property type="match status" value="1"/>
</dbReference>
<dbReference type="EMBL" id="CP093428">
    <property type="protein sequence ID" value="WGK91478.1"/>
    <property type="molecule type" value="Genomic_DNA"/>
</dbReference>
<evidence type="ECO:0000313" key="1">
    <source>
        <dbReference type="EMBL" id="WGK91478.1"/>
    </source>
</evidence>
<keyword evidence="2" id="KW-1185">Reference proteome</keyword>
<dbReference type="PANTHER" id="PTHR32305:SF15">
    <property type="entry name" value="PROTEIN RHSA-RELATED"/>
    <property type="match status" value="1"/>
</dbReference>
<dbReference type="PANTHER" id="PTHR32305">
    <property type="match status" value="1"/>
</dbReference>
<protein>
    <submittedName>
        <fullName evidence="1">RHS repeat-associated core domain-containing protein</fullName>
    </submittedName>
</protein>